<sequence>MTGWSGQKSGQVDSGLANGRVAVSQFRVKGSAIKLEGVGKETLEQGRNRLVVAGVLFAFCFVVLAGRLVGLALSGDGSVETSGEHLQASRPALEKDVGSRGGIYDRNGQLLAVTLDTVSLFADPRKVPDADAAAKKIVRVLPDLSEATVRSLLSGDRSFVWLKRHLTPKQQYDVNALGIPGLFFRDEERRFYPFGPLISHITGYTDVDNNGIAGVEKYFDDQLSGRDRGQAEPVALSLDVRVQHALRDELSRYMSIFQAIGASGMVMDVKTGEILGMVSLPDFDPNRPSDFSSDSKFNKATLGVYEMGSTFKVFTTAMALDMRSVALSDGYDATEPIRIAGFRIRDDHPKKRWLSVPEIFMYSSNIGTAKMADAIGPKKHKAFLAKLGLLERPAIELPEVGAPILPPRWNTLETMTISFGHGLSVSPLQLSTAVGSMVNGGVYVNPTILKKTGETEVEGKRVISTKTSGVVRRLMRLVVDKGTGRKAAAEGYLVGGKTGTAEKAVNGRYKRNALITSFVSAFPMDNPRYVVFAMLDEPKGNASTHGFRSAGWTTAPIVSRLVSRIGPILGIAPKDEQSESVQKALHIPVYSREKNVASF</sequence>
<dbReference type="Proteomes" id="UP001161409">
    <property type="component" value="Unassembled WGS sequence"/>
</dbReference>
<feature type="domain" description="Penicillin-binding protein dimerisation" evidence="6">
    <location>
        <begin position="98"/>
        <end position="228"/>
    </location>
</feature>
<feature type="transmembrane region" description="Helical" evidence="4">
    <location>
        <begin position="50"/>
        <end position="73"/>
    </location>
</feature>
<keyword evidence="4" id="KW-1133">Transmembrane helix</keyword>
<keyword evidence="4" id="KW-0812">Transmembrane</keyword>
<dbReference type="InterPro" id="IPR001460">
    <property type="entry name" value="PCN-bd_Tpept"/>
</dbReference>
<keyword evidence="2" id="KW-0645">Protease</keyword>
<dbReference type="InterPro" id="IPR012338">
    <property type="entry name" value="Beta-lactam/transpept-like"/>
</dbReference>
<accession>A0ABQ5U2N3</accession>
<dbReference type="SUPFAM" id="SSF56519">
    <property type="entry name" value="Penicillin binding protein dimerisation domain"/>
    <property type="match status" value="1"/>
</dbReference>
<evidence type="ECO:0000256" key="3">
    <source>
        <dbReference type="ARBA" id="ARBA00023136"/>
    </source>
</evidence>
<protein>
    <submittedName>
        <fullName evidence="7">Peptidoglycan glycosyltransferase</fullName>
    </submittedName>
</protein>
<name>A0ABQ5U2N3_9PROT</name>
<evidence type="ECO:0000313" key="7">
    <source>
        <dbReference type="EMBL" id="GLQ05998.1"/>
    </source>
</evidence>
<dbReference type="EMBL" id="BSNF01000001">
    <property type="protein sequence ID" value="GLQ05998.1"/>
    <property type="molecule type" value="Genomic_DNA"/>
</dbReference>
<evidence type="ECO:0000313" key="8">
    <source>
        <dbReference type="Proteomes" id="UP001161409"/>
    </source>
</evidence>
<dbReference type="Pfam" id="PF03717">
    <property type="entry name" value="PBP_dimer"/>
    <property type="match status" value="1"/>
</dbReference>
<dbReference type="InterPro" id="IPR036138">
    <property type="entry name" value="PBP_dimer_sf"/>
</dbReference>
<gene>
    <name evidence="7" type="ORF">GCM10007924_12190</name>
</gene>
<dbReference type="Pfam" id="PF00905">
    <property type="entry name" value="Transpeptidase"/>
    <property type="match status" value="1"/>
</dbReference>
<dbReference type="SUPFAM" id="SSF56601">
    <property type="entry name" value="beta-lactamase/transpeptidase-like"/>
    <property type="match status" value="1"/>
</dbReference>
<dbReference type="Gene3D" id="3.40.710.10">
    <property type="entry name" value="DD-peptidase/beta-lactamase superfamily"/>
    <property type="match status" value="1"/>
</dbReference>
<dbReference type="Gene3D" id="3.30.450.330">
    <property type="match status" value="1"/>
</dbReference>
<comment type="subcellular location">
    <subcellularLocation>
        <location evidence="1">Membrane</location>
    </subcellularLocation>
</comment>
<dbReference type="InterPro" id="IPR005311">
    <property type="entry name" value="PBP_dimer"/>
</dbReference>
<dbReference type="PANTHER" id="PTHR30627:SF1">
    <property type="entry name" value="PEPTIDOGLYCAN D,D-TRANSPEPTIDASE FTSI"/>
    <property type="match status" value="1"/>
</dbReference>
<evidence type="ECO:0000259" key="5">
    <source>
        <dbReference type="Pfam" id="PF00905"/>
    </source>
</evidence>
<reference evidence="7" key="2">
    <citation type="submission" date="2023-01" db="EMBL/GenBank/DDBJ databases">
        <title>Draft genome sequence of Sneathiella chinensis strain NBRC 103408.</title>
        <authorList>
            <person name="Sun Q."/>
            <person name="Mori K."/>
        </authorList>
    </citation>
    <scope>NUCLEOTIDE SEQUENCE</scope>
    <source>
        <strain evidence="7">NBRC 103408</strain>
    </source>
</reference>
<evidence type="ECO:0000256" key="4">
    <source>
        <dbReference type="SAM" id="Phobius"/>
    </source>
</evidence>
<dbReference type="InterPro" id="IPR050515">
    <property type="entry name" value="Beta-lactam/transpept"/>
</dbReference>
<evidence type="ECO:0000259" key="6">
    <source>
        <dbReference type="Pfam" id="PF03717"/>
    </source>
</evidence>
<feature type="domain" description="Penicillin-binding protein transpeptidase" evidence="5">
    <location>
        <begin position="264"/>
        <end position="543"/>
    </location>
</feature>
<comment type="caution">
    <text evidence="7">The sequence shown here is derived from an EMBL/GenBank/DDBJ whole genome shotgun (WGS) entry which is preliminary data.</text>
</comment>
<evidence type="ECO:0000256" key="2">
    <source>
        <dbReference type="ARBA" id="ARBA00022645"/>
    </source>
</evidence>
<dbReference type="RefSeq" id="WP_206374356.1">
    <property type="nucleotide sequence ID" value="NZ_BSNF01000001.1"/>
</dbReference>
<dbReference type="PANTHER" id="PTHR30627">
    <property type="entry name" value="PEPTIDOGLYCAN D,D-TRANSPEPTIDASE"/>
    <property type="match status" value="1"/>
</dbReference>
<organism evidence="7 8">
    <name type="scientific">Sneathiella chinensis</name>
    <dbReference type="NCBI Taxonomy" id="349750"/>
    <lineage>
        <taxon>Bacteria</taxon>
        <taxon>Pseudomonadati</taxon>
        <taxon>Pseudomonadota</taxon>
        <taxon>Alphaproteobacteria</taxon>
        <taxon>Sneathiellales</taxon>
        <taxon>Sneathiellaceae</taxon>
        <taxon>Sneathiella</taxon>
    </lineage>
</organism>
<reference evidence="7" key="1">
    <citation type="journal article" date="2014" name="Int. J. Syst. Evol. Microbiol.">
        <title>Complete genome of a new Firmicutes species belonging to the dominant human colonic microbiota ('Ruminococcus bicirculans') reveals two chromosomes and a selective capacity to utilize plant glucans.</title>
        <authorList>
            <consortium name="NISC Comparative Sequencing Program"/>
            <person name="Wegmann U."/>
            <person name="Louis P."/>
            <person name="Goesmann A."/>
            <person name="Henrissat B."/>
            <person name="Duncan S.H."/>
            <person name="Flint H.J."/>
        </authorList>
    </citation>
    <scope>NUCLEOTIDE SEQUENCE</scope>
    <source>
        <strain evidence="7">NBRC 103408</strain>
    </source>
</reference>
<dbReference type="Gene3D" id="3.90.1310.10">
    <property type="entry name" value="Penicillin-binding protein 2a (Domain 2)"/>
    <property type="match status" value="1"/>
</dbReference>
<keyword evidence="8" id="KW-1185">Reference proteome</keyword>
<proteinExistence type="predicted"/>
<evidence type="ECO:0000256" key="1">
    <source>
        <dbReference type="ARBA" id="ARBA00004370"/>
    </source>
</evidence>
<keyword evidence="2" id="KW-0121">Carboxypeptidase</keyword>
<keyword evidence="2" id="KW-0378">Hydrolase</keyword>
<keyword evidence="3 4" id="KW-0472">Membrane</keyword>